<reference evidence="1 3" key="1">
    <citation type="journal article" date="2023" name="Arcadia Sci">
        <title>De novo assembly of a long-read Amblyomma americanum tick genome.</title>
        <authorList>
            <person name="Chou S."/>
            <person name="Poskanzer K.E."/>
            <person name="Rollins M."/>
            <person name="Thuy-Boun P.S."/>
        </authorList>
    </citation>
    <scope>NUCLEOTIDE SEQUENCE [LARGE SCALE GENOMIC DNA]</scope>
    <source>
        <strain evidence="1">F_SG_1</strain>
        <tissue evidence="1">Salivary glands</tissue>
    </source>
</reference>
<keyword evidence="3" id="KW-1185">Reference proteome</keyword>
<evidence type="ECO:0000313" key="3">
    <source>
        <dbReference type="Proteomes" id="UP001321473"/>
    </source>
</evidence>
<dbReference type="EMBL" id="JARKHS020009790">
    <property type="protein sequence ID" value="KAK8779475.1"/>
    <property type="molecule type" value="Genomic_DNA"/>
</dbReference>
<reference evidence="1" key="3">
    <citation type="submission" date="2024-02" db="EMBL/GenBank/DDBJ databases">
        <authorList>
            <person name="Mcdaniel E.A."/>
            <person name="Celebi F.M."/>
            <person name="Reiter T."/>
            <person name="Weiss E.C."/>
            <person name="Chou S."/>
        </authorList>
    </citation>
    <scope>NUCLEOTIDE SEQUENCE</scope>
    <source>
        <strain evidence="1">F_SG_1</strain>
        <tissue evidence="1">Salivary glands</tissue>
    </source>
</reference>
<name>A0AAQ4D6P3_AMBAM</name>
<gene>
    <name evidence="1" type="ORF">V5799_004239</name>
    <name evidence="2" type="ORF">V5799_019184</name>
</gene>
<reference evidence="1" key="2">
    <citation type="submission" date="2023-03" db="EMBL/GenBank/DDBJ databases">
        <authorList>
            <person name="Thuy-Boun P."/>
        </authorList>
    </citation>
    <scope>NUCLEOTIDE SEQUENCE</scope>
    <source>
        <strain evidence="1">F_SG_1</strain>
        <tissue evidence="1">Salivary glands</tissue>
    </source>
</reference>
<evidence type="ECO:0000313" key="2">
    <source>
        <dbReference type="EMBL" id="KAK8779475.1"/>
    </source>
</evidence>
<sequence>MLSSTRQQHCPQEVLYHQKRFNDITILARLGNLTDMTGSLPDNWLAAARVVRVLADEAKQDLLTGYIWRLRTSTGYFAFDPLLHVLRAPPLYAELPLFGGDLATAAANYGALGTVIGAAAVRLIIEKVSLTPQTQ</sequence>
<protein>
    <submittedName>
        <fullName evidence="1">Uncharacterized protein</fullName>
    </submittedName>
</protein>
<dbReference type="Proteomes" id="UP001321473">
    <property type="component" value="Unassembled WGS sequence"/>
</dbReference>
<organism evidence="1 3">
    <name type="scientific">Amblyomma americanum</name>
    <name type="common">Lone star tick</name>
    <dbReference type="NCBI Taxonomy" id="6943"/>
    <lineage>
        <taxon>Eukaryota</taxon>
        <taxon>Metazoa</taxon>
        <taxon>Ecdysozoa</taxon>
        <taxon>Arthropoda</taxon>
        <taxon>Chelicerata</taxon>
        <taxon>Arachnida</taxon>
        <taxon>Acari</taxon>
        <taxon>Parasitiformes</taxon>
        <taxon>Ixodida</taxon>
        <taxon>Ixodoidea</taxon>
        <taxon>Ixodidae</taxon>
        <taxon>Amblyomminae</taxon>
        <taxon>Amblyomma</taxon>
    </lineage>
</organism>
<dbReference type="AlphaFoldDB" id="A0AAQ4D6P3"/>
<accession>A0AAQ4D6P3</accession>
<evidence type="ECO:0000313" key="1">
    <source>
        <dbReference type="EMBL" id="KAK8758133.1"/>
    </source>
</evidence>
<proteinExistence type="predicted"/>
<comment type="caution">
    <text evidence="1">The sequence shown here is derived from an EMBL/GenBank/DDBJ whole genome shotgun (WGS) entry which is preliminary data.</text>
</comment>
<dbReference type="EMBL" id="JARKHS020034439">
    <property type="protein sequence ID" value="KAK8758133.1"/>
    <property type="molecule type" value="Genomic_DNA"/>
</dbReference>